<name>A0A3G2S8F5_MALR7</name>
<feature type="domain" description="C3H1-type" evidence="6">
    <location>
        <begin position="175"/>
        <end position="203"/>
    </location>
</feature>
<proteinExistence type="predicted"/>
<dbReference type="Gene3D" id="4.10.1000.10">
    <property type="entry name" value="Zinc finger, CCCH-type"/>
    <property type="match status" value="2"/>
</dbReference>
<keyword evidence="2 4" id="KW-0863">Zinc-finger</keyword>
<sequence>MDAAQHAALRSEIAQLSGAIDQQRSRIAHRGSARARGRGRHRSLVLTHTPTDQWVHRRTNKSLALVNSSVYEPERPRAPANSGEVLVDGVPFVFDESGTKLVKRSTLPTTPAAPRQASVHGEAYVRTKRGHLISKALVMERRAARAQHERTQRLAALGQQIGRAHQQQRAMLRAKAPPPLCTYYTRTGTCRRGAKCPFVHDDARKALCPGALKASGCVLPPSTCPLSHTPSAHNVPHCVHFLRHGSCRNGDHCPYTHASLAPDAARCHAFAYLGWCDQGAACAHRHTKEAPDPPARAPAAPASPLFVRDDYDAPDEERSPSFAEQDDFIELGEDVSDVSDDEASDASDHTDPAAGDAADVAEVDAALGMW</sequence>
<feature type="region of interest" description="Disordered" evidence="5">
    <location>
        <begin position="286"/>
        <end position="358"/>
    </location>
</feature>
<feature type="compositionally biased region" description="Basic residues" evidence="5">
    <location>
        <begin position="26"/>
        <end position="41"/>
    </location>
</feature>
<keyword evidence="1 4" id="KW-0479">Metal-binding</keyword>
<evidence type="ECO:0000256" key="1">
    <source>
        <dbReference type="ARBA" id="ARBA00022723"/>
    </source>
</evidence>
<dbReference type="InterPro" id="IPR000571">
    <property type="entry name" value="Znf_CCCH"/>
</dbReference>
<dbReference type="GO" id="GO:0005634">
    <property type="term" value="C:nucleus"/>
    <property type="evidence" value="ECO:0007669"/>
    <property type="project" value="TreeGrafter"/>
</dbReference>
<dbReference type="PANTHER" id="PTHR46156:SF1">
    <property type="entry name" value="ZINC FINGER CCCH DOMAIN-CONTAINING PROTEIN 3"/>
    <property type="match status" value="1"/>
</dbReference>
<keyword evidence="3 4" id="KW-0862">Zinc</keyword>
<dbReference type="EMBL" id="CP033153">
    <property type="protein sequence ID" value="AYO44374.1"/>
    <property type="molecule type" value="Genomic_DNA"/>
</dbReference>
<evidence type="ECO:0000313" key="7">
    <source>
        <dbReference type="EMBL" id="AYO44374.1"/>
    </source>
</evidence>
<reference evidence="7 8" key="1">
    <citation type="submission" date="2018-10" db="EMBL/GenBank/DDBJ databases">
        <title>Complete genome sequence of Malassezia restricta CBS 7877.</title>
        <authorList>
            <person name="Morand S.C."/>
            <person name="Bertignac M."/>
            <person name="Iltis A."/>
            <person name="Kolder I."/>
            <person name="Pirovano W."/>
            <person name="Jourdain R."/>
            <person name="Clavaud C."/>
        </authorList>
    </citation>
    <scope>NUCLEOTIDE SEQUENCE [LARGE SCALE GENOMIC DNA]</scope>
    <source>
        <strain evidence="7 8">CBS 7877</strain>
    </source>
</reference>
<dbReference type="PANTHER" id="PTHR46156">
    <property type="entry name" value="CCCH ZINGC FINGER"/>
    <property type="match status" value="1"/>
</dbReference>
<evidence type="ECO:0000256" key="5">
    <source>
        <dbReference type="SAM" id="MobiDB-lite"/>
    </source>
</evidence>
<dbReference type="Pfam" id="PF00642">
    <property type="entry name" value="zf-CCCH"/>
    <property type="match status" value="1"/>
</dbReference>
<feature type="domain" description="C3H1-type" evidence="6">
    <location>
        <begin position="232"/>
        <end position="260"/>
    </location>
</feature>
<dbReference type="VEuPathDB" id="FungiDB:DNF11_3424"/>
<dbReference type="PROSITE" id="PS50103">
    <property type="entry name" value="ZF_C3H1"/>
    <property type="match status" value="3"/>
</dbReference>
<dbReference type="GO" id="GO:0008270">
    <property type="term" value="F:zinc ion binding"/>
    <property type="evidence" value="ECO:0007669"/>
    <property type="project" value="UniProtKB-KW"/>
</dbReference>
<feature type="region of interest" description="Disordered" evidence="5">
    <location>
        <begin position="20"/>
        <end position="41"/>
    </location>
</feature>
<evidence type="ECO:0000256" key="2">
    <source>
        <dbReference type="ARBA" id="ARBA00022771"/>
    </source>
</evidence>
<dbReference type="STRING" id="425264.A0A3G2S8F5"/>
<keyword evidence="8" id="KW-1185">Reference proteome</keyword>
<evidence type="ECO:0000256" key="3">
    <source>
        <dbReference type="ARBA" id="ARBA00022833"/>
    </source>
</evidence>
<feature type="compositionally biased region" description="Acidic residues" evidence="5">
    <location>
        <begin position="324"/>
        <end position="345"/>
    </location>
</feature>
<dbReference type="SUPFAM" id="SSF90229">
    <property type="entry name" value="CCCH zinc finger"/>
    <property type="match status" value="1"/>
</dbReference>
<evidence type="ECO:0000259" key="6">
    <source>
        <dbReference type="PROSITE" id="PS50103"/>
    </source>
</evidence>
<dbReference type="Proteomes" id="UP000269793">
    <property type="component" value="Chromosome VI"/>
</dbReference>
<dbReference type="InterPro" id="IPR036855">
    <property type="entry name" value="Znf_CCCH_sf"/>
</dbReference>
<organism evidence="7 8">
    <name type="scientific">Malassezia restricta (strain ATCC 96810 / NBRC 103918 / CBS 7877)</name>
    <name type="common">Seborrheic dermatitis infection agent</name>
    <dbReference type="NCBI Taxonomy" id="425264"/>
    <lineage>
        <taxon>Eukaryota</taxon>
        <taxon>Fungi</taxon>
        <taxon>Dikarya</taxon>
        <taxon>Basidiomycota</taxon>
        <taxon>Ustilaginomycotina</taxon>
        <taxon>Malasseziomycetes</taxon>
        <taxon>Malasseziales</taxon>
        <taxon>Malasseziaceae</taxon>
        <taxon>Malassezia</taxon>
    </lineage>
</organism>
<evidence type="ECO:0000256" key="4">
    <source>
        <dbReference type="PROSITE-ProRule" id="PRU00723"/>
    </source>
</evidence>
<gene>
    <name evidence="7" type="primary">ZC3H3</name>
    <name evidence="7" type="ORF">DNF11_3424</name>
</gene>
<accession>A0A3G2S8F5</accession>
<dbReference type="SMART" id="SM00356">
    <property type="entry name" value="ZnF_C3H1"/>
    <property type="match status" value="3"/>
</dbReference>
<protein>
    <submittedName>
        <fullName evidence="7">Zinc finger CCCH domain-containing protein 3</fullName>
    </submittedName>
</protein>
<feature type="zinc finger region" description="C3H1-type" evidence="4">
    <location>
        <begin position="232"/>
        <end position="260"/>
    </location>
</feature>
<dbReference type="OrthoDB" id="410307at2759"/>
<feature type="compositionally biased region" description="Basic and acidic residues" evidence="5">
    <location>
        <begin position="307"/>
        <end position="319"/>
    </location>
</feature>
<evidence type="ECO:0000313" key="8">
    <source>
        <dbReference type="Proteomes" id="UP000269793"/>
    </source>
</evidence>
<dbReference type="AlphaFoldDB" id="A0A3G2S8F5"/>
<feature type="domain" description="C3H1-type" evidence="6">
    <location>
        <begin position="261"/>
        <end position="289"/>
    </location>
</feature>
<feature type="zinc finger region" description="C3H1-type" evidence="4">
    <location>
        <begin position="175"/>
        <end position="203"/>
    </location>
</feature>
<feature type="zinc finger region" description="C3H1-type" evidence="4">
    <location>
        <begin position="261"/>
        <end position="289"/>
    </location>
</feature>